<dbReference type="STRING" id="490899.DKAM_1138"/>
<comment type="function">
    <text evidence="6">Probable zinc metalloprotease whose natural substrate is unknown.</text>
</comment>
<dbReference type="AlphaFoldDB" id="B8D5T3"/>
<dbReference type="KEGG" id="dka:DKAM_1138"/>
<keyword evidence="3 6" id="KW-0378">Hydrolase</keyword>
<proteinExistence type="inferred from homology"/>
<evidence type="ECO:0000256" key="2">
    <source>
        <dbReference type="ARBA" id="ARBA00022723"/>
    </source>
</evidence>
<evidence type="ECO:0000256" key="4">
    <source>
        <dbReference type="ARBA" id="ARBA00022833"/>
    </source>
</evidence>
<keyword evidence="2 6" id="KW-0479">Metal-binding</keyword>
<dbReference type="GO" id="GO:0008237">
    <property type="term" value="F:metallopeptidase activity"/>
    <property type="evidence" value="ECO:0007669"/>
    <property type="project" value="UniProtKB-UniRule"/>
</dbReference>
<evidence type="ECO:0000313" key="8">
    <source>
        <dbReference type="Proteomes" id="UP000006903"/>
    </source>
</evidence>
<feature type="binding site" evidence="6">
    <location>
        <position position="156"/>
    </location>
    <ligand>
        <name>Zn(2+)</name>
        <dbReference type="ChEBI" id="CHEBI:29105"/>
        <label>2</label>
    </ligand>
</feature>
<name>B8D5T3_DESA1</name>
<feature type="binding site" evidence="6">
    <location>
        <position position="155"/>
    </location>
    <ligand>
        <name>Zn(2+)</name>
        <dbReference type="ChEBI" id="CHEBI:29105"/>
        <label>1</label>
        <note>catalytic</note>
    </ligand>
</feature>
<sequence length="192" mass="21826">MVKVLVKIIIVPLTSYGVLEYLDALRDLLVDSLKRAGVKVGTYVWSEVLKPPVKCFNWERKQYLARCVIDHIRSYLQLAGVNEDSIVIGIGYLDGYEEGLNFVFGEAVPGNSTALVFTRRLRQEYYGLQPDFNLYFNRLVKEVVHEVGHLLGLNHCSNQGCVMSFSNSVVEVDAKSRFFCEGCARRIRELNI</sequence>
<keyword evidence="4 6" id="KW-0862">Zinc</keyword>
<feature type="binding site" evidence="6">
    <location>
        <position position="180"/>
    </location>
    <ligand>
        <name>Zn(2+)</name>
        <dbReference type="ChEBI" id="CHEBI:29105"/>
        <label>2</label>
    </ligand>
</feature>
<dbReference type="Proteomes" id="UP000006903">
    <property type="component" value="Chromosome"/>
</dbReference>
<dbReference type="GO" id="GO:0006508">
    <property type="term" value="P:proteolysis"/>
    <property type="evidence" value="ECO:0007669"/>
    <property type="project" value="UniProtKB-UniRule"/>
</dbReference>
<dbReference type="eggNOG" id="arCOG00458">
    <property type="taxonomic scope" value="Archaea"/>
</dbReference>
<feature type="binding site" evidence="6">
    <location>
        <position position="149"/>
    </location>
    <ligand>
        <name>Zn(2+)</name>
        <dbReference type="ChEBI" id="CHEBI:29105"/>
        <label>1</label>
        <note>catalytic</note>
    </ligand>
</feature>
<organism evidence="7 8">
    <name type="scientific">Desulfurococcus amylolyticus (strain DSM 18924 / JCM 16383 / VKM B-2413 / 1221n)</name>
    <name type="common">Desulfurococcus kamchatkensis</name>
    <dbReference type="NCBI Taxonomy" id="490899"/>
    <lineage>
        <taxon>Archaea</taxon>
        <taxon>Thermoproteota</taxon>
        <taxon>Thermoprotei</taxon>
        <taxon>Desulfurococcales</taxon>
        <taxon>Desulfurococcaceae</taxon>
        <taxon>Desulfurococcus</taxon>
    </lineage>
</organism>
<dbReference type="CDD" id="cd11375">
    <property type="entry name" value="Peptidase_M54"/>
    <property type="match status" value="1"/>
</dbReference>
<dbReference type="InterPro" id="IPR012091">
    <property type="entry name" value="Pept_M54_archaemetzncn_arc/bac"/>
</dbReference>
<evidence type="ECO:0000256" key="6">
    <source>
        <dbReference type="HAMAP-Rule" id="MF_01842"/>
    </source>
</evidence>
<keyword evidence="1 6" id="KW-0645">Protease</keyword>
<evidence type="ECO:0000256" key="1">
    <source>
        <dbReference type="ARBA" id="ARBA00022670"/>
    </source>
</evidence>
<dbReference type="SUPFAM" id="SSF55486">
    <property type="entry name" value="Metalloproteases ('zincins'), catalytic domain"/>
    <property type="match status" value="1"/>
</dbReference>
<reference evidence="7 8" key="1">
    <citation type="journal article" date="2009" name="J. Bacteriol.">
        <title>Complete genome sequence of the anaerobic, protein-degrading hyperthermophilic crenarchaeon Desulfurococcus kamchatkensis.</title>
        <authorList>
            <person name="Ravin N.V."/>
            <person name="Mardanov A.V."/>
            <person name="Beletsky A.V."/>
            <person name="Kublanov I.V."/>
            <person name="Kolganova T.V."/>
            <person name="Lebedinsky A.V."/>
            <person name="Chernyh N.A."/>
            <person name="Bonch-Osmolovskaya E.A."/>
            <person name="Skryabin K.G."/>
        </authorList>
    </citation>
    <scope>NUCLEOTIDE SEQUENCE [LARGE SCALE GENOMIC DNA]</scope>
    <source>
        <strain evidence="8">DSM 18924 / JCM 16383 / VKM B-2413 / 1221n</strain>
    </source>
</reference>
<dbReference type="PANTHER" id="PTHR15910">
    <property type="entry name" value="ARCHAEMETZINCIN"/>
    <property type="match status" value="1"/>
</dbReference>
<evidence type="ECO:0000313" key="7">
    <source>
        <dbReference type="EMBL" id="ACL11464.1"/>
    </source>
</evidence>
<feature type="binding site" evidence="6">
    <location>
        <position position="161"/>
    </location>
    <ligand>
        <name>Zn(2+)</name>
        <dbReference type="ChEBI" id="CHEBI:29105"/>
        <label>2</label>
    </ligand>
</feature>
<dbReference type="HAMAP" id="MF_01842">
    <property type="entry name" value="Archaemetzincin"/>
    <property type="match status" value="1"/>
</dbReference>
<protein>
    <recommendedName>
        <fullName evidence="6">Archaemetzincin</fullName>
        <ecNumber evidence="6">3.4.-.-</ecNumber>
    </recommendedName>
</protein>
<dbReference type="GO" id="GO:0008270">
    <property type="term" value="F:zinc ion binding"/>
    <property type="evidence" value="ECO:0007669"/>
    <property type="project" value="UniProtKB-UniRule"/>
</dbReference>
<dbReference type="NCBIfam" id="NF033823">
    <property type="entry name" value="archmetzin"/>
    <property type="match status" value="1"/>
</dbReference>
<feature type="binding site" evidence="6">
    <location>
        <position position="145"/>
    </location>
    <ligand>
        <name>Zn(2+)</name>
        <dbReference type="ChEBI" id="CHEBI:29105"/>
        <label>1</label>
        <note>catalytic</note>
    </ligand>
</feature>
<keyword evidence="5 6" id="KW-0482">Metalloprotease</keyword>
<dbReference type="HOGENOM" id="CLU_108521_2_0_2"/>
<dbReference type="PANTHER" id="PTHR15910:SF1">
    <property type="entry name" value="ARCHAEMETZINCIN-2"/>
    <property type="match status" value="1"/>
</dbReference>
<evidence type="ECO:0000256" key="3">
    <source>
        <dbReference type="ARBA" id="ARBA00022801"/>
    </source>
</evidence>
<comment type="subunit">
    <text evidence="6">Monomer.</text>
</comment>
<dbReference type="EC" id="3.4.-.-" evidence="6"/>
<comment type="cofactor">
    <cofactor evidence="6">
        <name>Zn(2+)</name>
        <dbReference type="ChEBI" id="CHEBI:29105"/>
    </cofactor>
    <text evidence="6">Binds 2 Zn(2+) ions per subunit. One is catalytic, whereas the other seems to have a structural role.</text>
</comment>
<accession>B8D5T3</accession>
<feature type="binding site" evidence="6">
    <location>
        <position position="183"/>
    </location>
    <ligand>
        <name>Zn(2+)</name>
        <dbReference type="ChEBI" id="CHEBI:29105"/>
        <label>2</label>
    </ligand>
</feature>
<dbReference type="InterPro" id="IPR012962">
    <property type="entry name" value="Pept_M54_archaemetzincn"/>
</dbReference>
<evidence type="ECO:0000256" key="5">
    <source>
        <dbReference type="ARBA" id="ARBA00023049"/>
    </source>
</evidence>
<dbReference type="Gene3D" id="3.40.390.10">
    <property type="entry name" value="Collagenase (Catalytic Domain)"/>
    <property type="match status" value="1"/>
</dbReference>
<dbReference type="EMBL" id="CP001140">
    <property type="protein sequence ID" value="ACL11464.1"/>
    <property type="molecule type" value="Genomic_DNA"/>
</dbReference>
<dbReference type="InterPro" id="IPR024079">
    <property type="entry name" value="MetalloPept_cat_dom_sf"/>
</dbReference>
<comment type="similarity">
    <text evidence="6">Belongs to the peptidase M54 family.</text>
</comment>
<gene>
    <name evidence="6" type="primary">amzA</name>
    <name evidence="7" type="ordered locus">DKAM_1138</name>
</gene>
<feature type="active site" description="Proton acceptor" evidence="6">
    <location>
        <position position="146"/>
    </location>
</feature>
<dbReference type="Pfam" id="PF07998">
    <property type="entry name" value="Peptidase_M54"/>
    <property type="match status" value="1"/>
</dbReference>